<evidence type="ECO:0000313" key="9">
    <source>
        <dbReference type="EMBL" id="MFC1402141.1"/>
    </source>
</evidence>
<evidence type="ECO:0000256" key="4">
    <source>
        <dbReference type="ARBA" id="ARBA00022692"/>
    </source>
</evidence>
<dbReference type="PANTHER" id="PTHR30151:SF20">
    <property type="entry name" value="ABC TRANSPORTER PERMEASE PROTEIN HI_0355-RELATED"/>
    <property type="match status" value="1"/>
</dbReference>
<evidence type="ECO:0000256" key="7">
    <source>
        <dbReference type="RuleBase" id="RU363032"/>
    </source>
</evidence>
<comment type="subcellular location">
    <subcellularLocation>
        <location evidence="1 7">Cell membrane</location>
        <topology evidence="1 7">Multi-pass membrane protein</topology>
    </subcellularLocation>
</comment>
<dbReference type="InterPro" id="IPR035906">
    <property type="entry name" value="MetI-like_sf"/>
</dbReference>
<evidence type="ECO:0000256" key="1">
    <source>
        <dbReference type="ARBA" id="ARBA00004651"/>
    </source>
</evidence>
<evidence type="ECO:0000259" key="8">
    <source>
        <dbReference type="PROSITE" id="PS50928"/>
    </source>
</evidence>
<keyword evidence="4 7" id="KW-0812">Transmembrane</keyword>
<name>A0ABV6UL55_9ACTN</name>
<dbReference type="EMBL" id="JBHEZZ010000005">
    <property type="protein sequence ID" value="MFC1402141.1"/>
    <property type="molecule type" value="Genomic_DNA"/>
</dbReference>
<comment type="caution">
    <text evidence="9">The sequence shown here is derived from an EMBL/GenBank/DDBJ whole genome shotgun (WGS) entry which is preliminary data.</text>
</comment>
<feature type="transmembrane region" description="Helical" evidence="7">
    <location>
        <begin position="111"/>
        <end position="130"/>
    </location>
</feature>
<keyword evidence="10" id="KW-1185">Reference proteome</keyword>
<feature type="transmembrane region" description="Helical" evidence="7">
    <location>
        <begin position="46"/>
        <end position="66"/>
    </location>
</feature>
<dbReference type="RefSeq" id="WP_232242094.1">
    <property type="nucleotide sequence ID" value="NZ_JBHEZZ010000005.1"/>
</dbReference>
<dbReference type="Proteomes" id="UP001592528">
    <property type="component" value="Unassembled WGS sequence"/>
</dbReference>
<dbReference type="PROSITE" id="PS50928">
    <property type="entry name" value="ABC_TM1"/>
    <property type="match status" value="1"/>
</dbReference>
<dbReference type="Pfam" id="PF00528">
    <property type="entry name" value="BPD_transp_1"/>
    <property type="match status" value="1"/>
</dbReference>
<evidence type="ECO:0000313" key="10">
    <source>
        <dbReference type="Proteomes" id="UP001592528"/>
    </source>
</evidence>
<keyword evidence="5 7" id="KW-1133">Transmembrane helix</keyword>
<protein>
    <submittedName>
        <fullName evidence="9">ABC transporter permease</fullName>
    </submittedName>
</protein>
<dbReference type="PANTHER" id="PTHR30151">
    <property type="entry name" value="ALKANE SULFONATE ABC TRANSPORTER-RELATED, MEMBRANE SUBUNIT"/>
    <property type="match status" value="1"/>
</dbReference>
<keyword evidence="6 7" id="KW-0472">Membrane</keyword>
<keyword evidence="3" id="KW-1003">Cell membrane</keyword>
<dbReference type="SUPFAM" id="SSF161098">
    <property type="entry name" value="MetI-like"/>
    <property type="match status" value="1"/>
</dbReference>
<accession>A0ABV6UL55</accession>
<gene>
    <name evidence="9" type="ORF">ACEZDJ_12665</name>
</gene>
<evidence type="ECO:0000256" key="5">
    <source>
        <dbReference type="ARBA" id="ARBA00022989"/>
    </source>
</evidence>
<comment type="similarity">
    <text evidence="7">Belongs to the binding-protein-dependent transport system permease family.</text>
</comment>
<evidence type="ECO:0000256" key="6">
    <source>
        <dbReference type="ARBA" id="ARBA00023136"/>
    </source>
</evidence>
<organism evidence="9 10">
    <name type="scientific">Streptacidiphilus cavernicola</name>
    <dbReference type="NCBI Taxonomy" id="3342716"/>
    <lineage>
        <taxon>Bacteria</taxon>
        <taxon>Bacillati</taxon>
        <taxon>Actinomycetota</taxon>
        <taxon>Actinomycetes</taxon>
        <taxon>Kitasatosporales</taxon>
        <taxon>Streptomycetaceae</taxon>
        <taxon>Streptacidiphilus</taxon>
    </lineage>
</organism>
<evidence type="ECO:0000256" key="3">
    <source>
        <dbReference type="ARBA" id="ARBA00022475"/>
    </source>
</evidence>
<proteinExistence type="inferred from homology"/>
<feature type="transmembrane region" description="Helical" evidence="7">
    <location>
        <begin position="219"/>
        <end position="246"/>
    </location>
</feature>
<keyword evidence="2 7" id="KW-0813">Transport</keyword>
<dbReference type="CDD" id="cd06261">
    <property type="entry name" value="TM_PBP2"/>
    <property type="match status" value="1"/>
</dbReference>
<sequence>MAITSQSKERQMQTPDQIRSALQSEIAADEATVTARALRQARKRKLQVNAGRALLGVLVVGGWQLFAQWKIIDPFFFGQPSGIVRQLVDWFQHGTSFGSIWSQIGVTMEEALLGFVYGVLGGVVLGVLLGQVRFLADVIGPYIKIVNAVPRIVLGSIFFVWLGLGTPAKVLLASVLVFFVVFFNAFQGVREVDRVFVNNARVLGASRLQITRHVVLPSALTWITASLHVAFGFAVIGAIVGEFLGAQQGLGLVISDAQNHFNPNGVFAAMVIIAVIALTAESGISFLEKKLLAWRPPSSTEVAGI</sequence>
<feature type="transmembrane region" description="Helical" evidence="7">
    <location>
        <begin position="266"/>
        <end position="287"/>
    </location>
</feature>
<feature type="domain" description="ABC transmembrane type-1" evidence="8">
    <location>
        <begin position="104"/>
        <end position="288"/>
    </location>
</feature>
<dbReference type="InterPro" id="IPR000515">
    <property type="entry name" value="MetI-like"/>
</dbReference>
<feature type="transmembrane region" description="Helical" evidence="7">
    <location>
        <begin position="142"/>
        <end position="164"/>
    </location>
</feature>
<reference evidence="9 10" key="1">
    <citation type="submission" date="2024-09" db="EMBL/GenBank/DDBJ databases">
        <authorList>
            <person name="Lee S.D."/>
        </authorList>
    </citation>
    <scope>NUCLEOTIDE SEQUENCE [LARGE SCALE GENOMIC DNA]</scope>
    <source>
        <strain evidence="9 10">N1-5</strain>
    </source>
</reference>
<evidence type="ECO:0000256" key="2">
    <source>
        <dbReference type="ARBA" id="ARBA00022448"/>
    </source>
</evidence>
<feature type="transmembrane region" description="Helical" evidence="7">
    <location>
        <begin position="170"/>
        <end position="186"/>
    </location>
</feature>
<dbReference type="Gene3D" id="1.10.3720.10">
    <property type="entry name" value="MetI-like"/>
    <property type="match status" value="1"/>
</dbReference>